<comment type="caution">
    <text evidence="2">The sequence shown here is derived from an EMBL/GenBank/DDBJ whole genome shotgun (WGS) entry which is preliminary data.</text>
</comment>
<protein>
    <recommendedName>
        <fullName evidence="1">DUF4246 domain-containing protein</fullName>
    </recommendedName>
</protein>
<proteinExistence type="predicted"/>
<evidence type="ECO:0000259" key="1">
    <source>
        <dbReference type="Pfam" id="PF14033"/>
    </source>
</evidence>
<feature type="domain" description="DUF4246" evidence="1">
    <location>
        <begin position="105"/>
        <end position="254"/>
    </location>
</feature>
<dbReference type="InterPro" id="IPR049192">
    <property type="entry name" value="DUF4246_C"/>
</dbReference>
<reference evidence="2" key="1">
    <citation type="submission" date="2022-07" db="EMBL/GenBank/DDBJ databases">
        <title>Phylogenomic reconstructions and comparative analyses of Kickxellomycotina fungi.</title>
        <authorList>
            <person name="Reynolds N.K."/>
            <person name="Stajich J.E."/>
            <person name="Barry K."/>
            <person name="Grigoriev I.V."/>
            <person name="Crous P."/>
            <person name="Smith M.E."/>
        </authorList>
    </citation>
    <scope>NUCLEOTIDE SEQUENCE</scope>
    <source>
        <strain evidence="2">NBRC 105413</strain>
    </source>
</reference>
<dbReference type="InterPro" id="IPR025340">
    <property type="entry name" value="DUF4246"/>
</dbReference>
<evidence type="ECO:0000313" key="3">
    <source>
        <dbReference type="Proteomes" id="UP001145021"/>
    </source>
</evidence>
<name>A0A9W8CHD4_9FUNG</name>
<dbReference type="AlphaFoldDB" id="A0A9W8CHD4"/>
<dbReference type="Pfam" id="PF14033">
    <property type="entry name" value="DUF4246"/>
    <property type="match status" value="1"/>
</dbReference>
<keyword evidence="3" id="KW-1185">Reference proteome</keyword>
<dbReference type="EMBL" id="JANBOH010000537">
    <property type="protein sequence ID" value="KAJ1641961.1"/>
    <property type="molecule type" value="Genomic_DNA"/>
</dbReference>
<evidence type="ECO:0000313" key="2">
    <source>
        <dbReference type="EMBL" id="KAJ1641961.1"/>
    </source>
</evidence>
<gene>
    <name evidence="2" type="ORF">LPJ64_006142</name>
</gene>
<dbReference type="PANTHER" id="PTHR33119:SF1">
    <property type="entry name" value="FE2OG DIOXYGENASE DOMAIN-CONTAINING PROTEIN"/>
    <property type="match status" value="1"/>
</dbReference>
<dbReference type="PANTHER" id="PTHR33119">
    <property type="entry name" value="IFI3P"/>
    <property type="match status" value="1"/>
</dbReference>
<organism evidence="2 3">
    <name type="scientific">Coemansia asiatica</name>
    <dbReference type="NCBI Taxonomy" id="1052880"/>
    <lineage>
        <taxon>Eukaryota</taxon>
        <taxon>Fungi</taxon>
        <taxon>Fungi incertae sedis</taxon>
        <taxon>Zoopagomycota</taxon>
        <taxon>Kickxellomycotina</taxon>
        <taxon>Kickxellomycetes</taxon>
        <taxon>Kickxellales</taxon>
        <taxon>Kickxellaceae</taxon>
        <taxon>Coemansia</taxon>
    </lineage>
</organism>
<dbReference type="Proteomes" id="UP001145021">
    <property type="component" value="Unassembled WGS sequence"/>
</dbReference>
<accession>A0A9W8CHD4</accession>
<sequence length="285" mass="33167">MAKGKYRLESNTIEYILKELRYYAKMHSAYRDCKNGKPALVDMSALQMSLSASPEDSAVSARLGLLPRSADGWIQAVKELKQQKMLTSNGSHSNYIPISIHWLDWVKEHEFICLPADIFVNDDFSVEFKSYISNLHPVQYKQQYSVIAEFVSKSVPLFEQVLADLVHRQPLRIPLKPRDSLIEKLPTDSYFKDCIIYEYGNDWRKFVCEWENGVAAKQSKVRKFTEPKIPSVPLSLRNRNMQVHVEMYNYIDSEAPMHREANYSVFDTKRTYFSRQCSSYCFLSV</sequence>